<feature type="transmembrane region" description="Helical" evidence="1">
    <location>
        <begin position="66"/>
        <end position="94"/>
    </location>
</feature>
<accession>A0A0F9I962</accession>
<gene>
    <name evidence="2" type="ORF">LCGC14_1688050</name>
</gene>
<sequence length="97" mass="10633">MRNEELMRFLAALGGVFALIEVILGLERKKLDNIDVTSFVIALILAIIVLASVISPDKPIPLNWMIFVIIGIIMMVYSSLIGGVLVLLAGFVGYTER</sequence>
<feature type="transmembrane region" description="Helical" evidence="1">
    <location>
        <begin position="36"/>
        <end position="54"/>
    </location>
</feature>
<name>A0A0F9I962_9ZZZZ</name>
<dbReference type="AlphaFoldDB" id="A0A0F9I962"/>
<comment type="caution">
    <text evidence="2">The sequence shown here is derived from an EMBL/GenBank/DDBJ whole genome shotgun (WGS) entry which is preliminary data.</text>
</comment>
<reference evidence="2" key="1">
    <citation type="journal article" date="2015" name="Nature">
        <title>Complex archaea that bridge the gap between prokaryotes and eukaryotes.</title>
        <authorList>
            <person name="Spang A."/>
            <person name="Saw J.H."/>
            <person name="Jorgensen S.L."/>
            <person name="Zaremba-Niedzwiedzka K."/>
            <person name="Martijn J."/>
            <person name="Lind A.E."/>
            <person name="van Eijk R."/>
            <person name="Schleper C."/>
            <person name="Guy L."/>
            <person name="Ettema T.J."/>
        </authorList>
    </citation>
    <scope>NUCLEOTIDE SEQUENCE</scope>
</reference>
<keyword evidence="1" id="KW-0472">Membrane</keyword>
<feature type="transmembrane region" description="Helical" evidence="1">
    <location>
        <begin position="6"/>
        <end position="24"/>
    </location>
</feature>
<keyword evidence="1" id="KW-0812">Transmembrane</keyword>
<proteinExistence type="predicted"/>
<evidence type="ECO:0000313" key="2">
    <source>
        <dbReference type="EMBL" id="KKM16219.1"/>
    </source>
</evidence>
<protein>
    <submittedName>
        <fullName evidence="2">Uncharacterized protein</fullName>
    </submittedName>
</protein>
<evidence type="ECO:0000256" key="1">
    <source>
        <dbReference type="SAM" id="Phobius"/>
    </source>
</evidence>
<dbReference type="EMBL" id="LAZR01014722">
    <property type="protein sequence ID" value="KKM16219.1"/>
    <property type="molecule type" value="Genomic_DNA"/>
</dbReference>
<keyword evidence="1" id="KW-1133">Transmembrane helix</keyword>
<organism evidence="2">
    <name type="scientific">marine sediment metagenome</name>
    <dbReference type="NCBI Taxonomy" id="412755"/>
    <lineage>
        <taxon>unclassified sequences</taxon>
        <taxon>metagenomes</taxon>
        <taxon>ecological metagenomes</taxon>
    </lineage>
</organism>